<evidence type="ECO:0000259" key="1">
    <source>
        <dbReference type="PROSITE" id="PS50883"/>
    </source>
</evidence>
<dbReference type="InterPro" id="IPR000160">
    <property type="entry name" value="GGDEF_dom"/>
</dbReference>
<evidence type="ECO:0000313" key="4">
    <source>
        <dbReference type="Proteomes" id="UP000228593"/>
    </source>
</evidence>
<dbReference type="PROSITE" id="PS50887">
    <property type="entry name" value="GGDEF"/>
    <property type="match status" value="1"/>
</dbReference>
<feature type="domain" description="EAL" evidence="1">
    <location>
        <begin position="508"/>
        <end position="762"/>
    </location>
</feature>
<dbReference type="Gene3D" id="3.20.20.450">
    <property type="entry name" value="EAL domain"/>
    <property type="match status" value="1"/>
</dbReference>
<dbReference type="Gene3D" id="3.30.450.20">
    <property type="entry name" value="PAS domain"/>
    <property type="match status" value="1"/>
</dbReference>
<dbReference type="InterPro" id="IPR035919">
    <property type="entry name" value="EAL_sf"/>
</dbReference>
<evidence type="ECO:0000313" key="3">
    <source>
        <dbReference type="EMBL" id="PIL39306.1"/>
    </source>
</evidence>
<dbReference type="SUPFAM" id="SSF55785">
    <property type="entry name" value="PYP-like sensor domain (PAS domain)"/>
    <property type="match status" value="1"/>
</dbReference>
<dbReference type="PROSITE" id="PS50883">
    <property type="entry name" value="EAL"/>
    <property type="match status" value="1"/>
</dbReference>
<dbReference type="InterPro" id="IPR025751">
    <property type="entry name" value="RsbRD_N_dom"/>
</dbReference>
<dbReference type="Pfam" id="PF00990">
    <property type="entry name" value="GGDEF"/>
    <property type="match status" value="1"/>
</dbReference>
<accession>A0A2G8SZU0</accession>
<dbReference type="SUPFAM" id="SSF55073">
    <property type="entry name" value="Nucleotide cyclase"/>
    <property type="match status" value="1"/>
</dbReference>
<dbReference type="FunFam" id="3.30.70.270:FF:000001">
    <property type="entry name" value="Diguanylate cyclase domain protein"/>
    <property type="match status" value="1"/>
</dbReference>
<comment type="caution">
    <text evidence="3">The sequence shown here is derived from an EMBL/GenBank/DDBJ whole genome shotgun (WGS) entry which is preliminary data.</text>
</comment>
<dbReference type="Proteomes" id="UP000228593">
    <property type="component" value="Unassembled WGS sequence"/>
</dbReference>
<dbReference type="GO" id="GO:0003824">
    <property type="term" value="F:catalytic activity"/>
    <property type="evidence" value="ECO:0007669"/>
    <property type="project" value="UniProtKB-ARBA"/>
</dbReference>
<dbReference type="CDD" id="cd01949">
    <property type="entry name" value="GGDEF"/>
    <property type="match status" value="1"/>
</dbReference>
<dbReference type="SMART" id="SM00267">
    <property type="entry name" value="GGDEF"/>
    <property type="match status" value="1"/>
</dbReference>
<dbReference type="InterPro" id="IPR043128">
    <property type="entry name" value="Rev_trsase/Diguanyl_cyclase"/>
</dbReference>
<dbReference type="SUPFAM" id="SSF141868">
    <property type="entry name" value="EAL domain-like"/>
    <property type="match status" value="1"/>
</dbReference>
<gene>
    <name evidence="3" type="ORF">CR103_13320</name>
</gene>
<sequence length="767" mass="84025">MGGQGHCGEGRSIAYADVPRIVAHDGVTILRLLPFCATVRWRSSSVGAACMDENATSTAASPGLSDFIHANLDTILEHWEQFARGIRSAHGMNADTLRDHAAGVLTAIADDLEHAQTSFEQAEKSKGRAPREAAVSNAELHGADRVARGFSVNDTVSEFRALRASVLHLWREAEGAASPGAGEQLIRFNEAIDQALTESMERYAVEKEETTRRFDTLLSSSPDLQYILAVDGSLIYANKAFLHLCEPSAQLLPRDNIARRCPTIGPQLARELPHVIETRAPCSGELSCAQLSGPALTYRYVLMPVLNDAGQVESITGTARNISELHASREEIYKNAYYDSLTELPNRRLFLDRLEQDVRHAARTGNALALLFVDLDFFKEVNDRSGHAAGDLLLQESARRIAACVRATDTVARIGGDEFTVILTEVNKLSHVEILAQEVLDALARPFRIDQKDVHVSGSIGVTLYPQDASTPGDLVRNADQAMYVAKQAGRNRFSFFTVEMRESAWVRLQMIDELRHALARQQLDVFYQPIVDLDTGVIVKAEALVRWHHPRHGLVLPEEFIGLAEETGLIDDIGAWVLAQAAACARAWSALAGAPFQISVNKSPAEFTGRAMIQSWDNDLALFERAGKQIAVEITEGLLLNDTPGVQARLGQLAQTGVQFSIDDFGIGYSSMAYLKKFKVDFLKIDQSFVKDIATNLNSSVFAETIVLMAHKLGLKVIAEGIETAEQRDVLKTMGCDYAQGFLFSKPVSSASFERLLAGNGNRAPE</sequence>
<dbReference type="InterPro" id="IPR013656">
    <property type="entry name" value="PAS_4"/>
</dbReference>
<reference evidence="3 4" key="1">
    <citation type="submission" date="2017-10" db="EMBL/GenBank/DDBJ databases">
        <title>Massilia psychrophilum sp. nov., a novel purple-pigmented bacterium isolated from Tianshan glacier, Xinjiang Municipality, China.</title>
        <authorList>
            <person name="Wang H."/>
        </authorList>
    </citation>
    <scope>NUCLEOTIDE SEQUENCE [LARGE SCALE GENOMIC DNA]</scope>
    <source>
        <strain evidence="3 4">JCM 30813</strain>
    </source>
</reference>
<dbReference type="InterPro" id="IPR052155">
    <property type="entry name" value="Biofilm_reg_signaling"/>
</dbReference>
<dbReference type="SMART" id="SM00052">
    <property type="entry name" value="EAL"/>
    <property type="match status" value="1"/>
</dbReference>
<dbReference type="InterPro" id="IPR001633">
    <property type="entry name" value="EAL_dom"/>
</dbReference>
<dbReference type="OrthoDB" id="9176779at2"/>
<dbReference type="AlphaFoldDB" id="A0A2G8SZU0"/>
<evidence type="ECO:0000259" key="2">
    <source>
        <dbReference type="PROSITE" id="PS50887"/>
    </source>
</evidence>
<organism evidence="3 4">
    <name type="scientific">Massilia psychrophila</name>
    <dbReference type="NCBI Taxonomy" id="1603353"/>
    <lineage>
        <taxon>Bacteria</taxon>
        <taxon>Pseudomonadati</taxon>
        <taxon>Pseudomonadota</taxon>
        <taxon>Betaproteobacteria</taxon>
        <taxon>Burkholderiales</taxon>
        <taxon>Oxalobacteraceae</taxon>
        <taxon>Telluria group</taxon>
        <taxon>Massilia</taxon>
    </lineage>
</organism>
<dbReference type="PANTHER" id="PTHR44757">
    <property type="entry name" value="DIGUANYLATE CYCLASE DGCP"/>
    <property type="match status" value="1"/>
</dbReference>
<dbReference type="PANTHER" id="PTHR44757:SF2">
    <property type="entry name" value="BIOFILM ARCHITECTURE MAINTENANCE PROTEIN MBAA"/>
    <property type="match status" value="1"/>
</dbReference>
<dbReference type="InterPro" id="IPR029787">
    <property type="entry name" value="Nucleotide_cyclase"/>
</dbReference>
<proteinExistence type="predicted"/>
<dbReference type="EMBL" id="PDOB01000020">
    <property type="protein sequence ID" value="PIL39306.1"/>
    <property type="molecule type" value="Genomic_DNA"/>
</dbReference>
<protein>
    <submittedName>
        <fullName evidence="3">GGDEF domain-containing protein</fullName>
    </submittedName>
</protein>
<dbReference type="Pfam" id="PF00563">
    <property type="entry name" value="EAL"/>
    <property type="match status" value="1"/>
</dbReference>
<dbReference type="Pfam" id="PF08448">
    <property type="entry name" value="PAS_4"/>
    <property type="match status" value="1"/>
</dbReference>
<dbReference type="NCBIfam" id="TIGR00254">
    <property type="entry name" value="GGDEF"/>
    <property type="match status" value="1"/>
</dbReference>
<name>A0A2G8SZU0_9BURK</name>
<dbReference type="InterPro" id="IPR035965">
    <property type="entry name" value="PAS-like_dom_sf"/>
</dbReference>
<dbReference type="Pfam" id="PF14361">
    <property type="entry name" value="RsbRD_N"/>
    <property type="match status" value="1"/>
</dbReference>
<dbReference type="CDD" id="cd01948">
    <property type="entry name" value="EAL"/>
    <property type="match status" value="1"/>
</dbReference>
<feature type="domain" description="GGDEF" evidence="2">
    <location>
        <begin position="366"/>
        <end position="499"/>
    </location>
</feature>
<dbReference type="Gene3D" id="3.30.70.270">
    <property type="match status" value="1"/>
</dbReference>
<keyword evidence="4" id="KW-1185">Reference proteome</keyword>